<keyword evidence="9 16" id="KW-1133">Transmembrane helix</keyword>
<keyword evidence="10 16" id="KW-0472">Membrane</keyword>
<evidence type="ECO:0000256" key="10">
    <source>
        <dbReference type="ARBA" id="ARBA00023136"/>
    </source>
</evidence>
<keyword evidence="8" id="KW-0106">Calcium</keyword>
<dbReference type="InterPro" id="IPR000209">
    <property type="entry name" value="Peptidase_S8/S53_dom"/>
</dbReference>
<dbReference type="PROSITE" id="PS51892">
    <property type="entry name" value="SUBTILASE"/>
    <property type="match status" value="1"/>
</dbReference>
<gene>
    <name evidence="19" type="ORF">SEPMUDRAFT_150816</name>
</gene>
<dbReference type="EMBL" id="KB456267">
    <property type="protein sequence ID" value="EMF10851.1"/>
    <property type="molecule type" value="Genomic_DNA"/>
</dbReference>
<evidence type="ECO:0000313" key="19">
    <source>
        <dbReference type="EMBL" id="EMF10851.1"/>
    </source>
</evidence>
<dbReference type="Gene3D" id="2.60.120.260">
    <property type="entry name" value="Galactose-binding domain-like"/>
    <property type="match status" value="1"/>
</dbReference>
<keyword evidence="11" id="KW-0865">Zymogen</keyword>
<feature type="compositionally biased region" description="Acidic residues" evidence="15">
    <location>
        <begin position="819"/>
        <end position="835"/>
    </location>
</feature>
<feature type="active site" description="Charge relay system" evidence="13 14">
    <location>
        <position position="414"/>
    </location>
</feature>
<dbReference type="InterPro" id="IPR036852">
    <property type="entry name" value="Peptidase_S8/S53_dom_sf"/>
</dbReference>
<keyword evidence="7 14" id="KW-0720">Serine protease</keyword>
<comment type="similarity">
    <text evidence="2">Belongs to the peptidase S8 family. Furin subfamily.</text>
</comment>
<dbReference type="PROSITE" id="PS00136">
    <property type="entry name" value="SUBTILASE_ASP"/>
    <property type="match status" value="1"/>
</dbReference>
<feature type="domain" description="P/Homo B" evidence="18">
    <location>
        <begin position="490"/>
        <end position="625"/>
    </location>
</feature>
<feature type="transmembrane region" description="Helical" evidence="16">
    <location>
        <begin position="737"/>
        <end position="757"/>
    </location>
</feature>
<evidence type="ECO:0000256" key="7">
    <source>
        <dbReference type="ARBA" id="ARBA00022825"/>
    </source>
</evidence>
<dbReference type="eggNOG" id="KOG3525">
    <property type="taxonomic scope" value="Eukaryota"/>
</dbReference>
<dbReference type="Pfam" id="PF00082">
    <property type="entry name" value="Peptidase_S8"/>
    <property type="match status" value="1"/>
</dbReference>
<dbReference type="PANTHER" id="PTHR42884:SF14">
    <property type="entry name" value="NEUROENDOCRINE CONVERTASE 1"/>
    <property type="match status" value="1"/>
</dbReference>
<name>N1QEI6_SPHMS</name>
<evidence type="ECO:0000256" key="3">
    <source>
        <dbReference type="ARBA" id="ARBA00022670"/>
    </source>
</evidence>
<dbReference type="GO" id="GO:0007323">
    <property type="term" value="P:peptide pheromone maturation"/>
    <property type="evidence" value="ECO:0007669"/>
    <property type="project" value="EnsemblFungi"/>
</dbReference>
<dbReference type="InterPro" id="IPR015500">
    <property type="entry name" value="Peptidase_S8_subtilisin-rel"/>
</dbReference>
<dbReference type="PRINTS" id="PR00723">
    <property type="entry name" value="SUBTILISIN"/>
</dbReference>
<dbReference type="PANTHER" id="PTHR42884">
    <property type="entry name" value="PROPROTEIN CONVERTASE SUBTILISIN/KEXIN-RELATED"/>
    <property type="match status" value="1"/>
</dbReference>
<feature type="active site" description="Charge relay system" evidence="13 14">
    <location>
        <position position="204"/>
    </location>
</feature>
<dbReference type="HOGENOM" id="CLU_002976_2_1_1"/>
<evidence type="ECO:0000256" key="6">
    <source>
        <dbReference type="ARBA" id="ARBA00022801"/>
    </source>
</evidence>
<dbReference type="GO" id="GO:0005802">
    <property type="term" value="C:trans-Golgi network"/>
    <property type="evidence" value="ECO:0007669"/>
    <property type="project" value="EnsemblFungi"/>
</dbReference>
<dbReference type="Gene3D" id="3.40.50.200">
    <property type="entry name" value="Peptidase S8/S53 domain"/>
    <property type="match status" value="1"/>
</dbReference>
<dbReference type="SUPFAM" id="SSF49785">
    <property type="entry name" value="Galactose-binding domain-like"/>
    <property type="match status" value="1"/>
</dbReference>
<dbReference type="InterPro" id="IPR023827">
    <property type="entry name" value="Peptidase_S8_Asp-AS"/>
</dbReference>
<protein>
    <submittedName>
        <fullName evidence="19">Peptidase_S8-domain-containing protein</fullName>
    </submittedName>
</protein>
<keyword evidence="5 17" id="KW-0732">Signal</keyword>
<accession>N1QEI6</accession>
<dbReference type="InterPro" id="IPR023828">
    <property type="entry name" value="Peptidase_S8_Ser-AS"/>
</dbReference>
<evidence type="ECO:0000256" key="5">
    <source>
        <dbReference type="ARBA" id="ARBA00022729"/>
    </source>
</evidence>
<keyword evidence="20" id="KW-1185">Reference proteome</keyword>
<dbReference type="CDD" id="cd04059">
    <property type="entry name" value="Peptidases_S8_Protein_convertases_Kexins_Furin-like"/>
    <property type="match status" value="1"/>
</dbReference>
<feature type="region of interest" description="Disordered" evidence="15">
    <location>
        <begin position="819"/>
        <end position="866"/>
    </location>
</feature>
<reference evidence="19 20" key="1">
    <citation type="journal article" date="2012" name="PLoS Pathog.">
        <title>Diverse lifestyles and strategies of plant pathogenesis encoded in the genomes of eighteen Dothideomycetes fungi.</title>
        <authorList>
            <person name="Ohm R.A."/>
            <person name="Feau N."/>
            <person name="Henrissat B."/>
            <person name="Schoch C.L."/>
            <person name="Horwitz B.A."/>
            <person name="Barry K.W."/>
            <person name="Condon B.J."/>
            <person name="Copeland A.C."/>
            <person name="Dhillon B."/>
            <person name="Glaser F."/>
            <person name="Hesse C.N."/>
            <person name="Kosti I."/>
            <person name="LaButti K."/>
            <person name="Lindquist E.A."/>
            <person name="Lucas S."/>
            <person name="Salamov A.A."/>
            <person name="Bradshaw R.E."/>
            <person name="Ciuffetti L."/>
            <person name="Hamelin R.C."/>
            <person name="Kema G.H.J."/>
            <person name="Lawrence C."/>
            <person name="Scott J.A."/>
            <person name="Spatafora J.W."/>
            <person name="Turgeon B.G."/>
            <person name="de Wit P.J.G.M."/>
            <person name="Zhong S."/>
            <person name="Goodwin S.B."/>
            <person name="Grigoriev I.V."/>
        </authorList>
    </citation>
    <scope>NUCLEOTIDE SEQUENCE [LARGE SCALE GENOMIC DNA]</scope>
    <source>
        <strain evidence="19 20">SO2202</strain>
    </source>
</reference>
<dbReference type="InterPro" id="IPR022398">
    <property type="entry name" value="Peptidase_S8_His-AS"/>
</dbReference>
<keyword evidence="4 16" id="KW-0812">Transmembrane</keyword>
<dbReference type="STRING" id="692275.N1QEI6"/>
<dbReference type="SUPFAM" id="SSF52743">
    <property type="entry name" value="Subtilisin-like"/>
    <property type="match status" value="1"/>
</dbReference>
<dbReference type="PROSITE" id="PS51829">
    <property type="entry name" value="P_HOMO_B"/>
    <property type="match status" value="1"/>
</dbReference>
<evidence type="ECO:0000256" key="16">
    <source>
        <dbReference type="SAM" id="Phobius"/>
    </source>
</evidence>
<sequence>MKWSSLLPALLASSAAAVASHSPRRIRDYDAYDYYAVHLRPDQDPERAAAAIGLQYDGPLGELDDHYMFRDTAPKHEYDHIATLKDDLKRRRRKREAGAAAPHVLDSVRFSQKQRLDKRFPLVKRRALPDPDSSRQGKGKFGADPVAWAVEEQDKVATELGIADPIFKEQWHLYNTREVGHDINVTGVWLSGITGKGINTCIVDDGLDFHSGDLKDTYFAAGSWDYNDPGPDPLPRLSDDRHGTRCAGEISASKNDVCGVGVAYGGKVAGVRILSKSISDADEAEAMNYAYQQNYIYSCSWGPPDNGVAMEAPGILIRRAMVQGIQKGRGSLGSLYVFAIGNGASNDDNCNFDGYTNSIYSVSVGGIDRKGLHPYYSEKCSAQLCVTYSSGSGDAIHTTDVGENACYISHGGTSAAGPLVAGIYALMLEVNPTLTWRDVQWLTVLNSVKIDQGDDWQMNEAVGREFSHQFGYGKADAWAYVEAAKNWTNVKSQAWYFSPWLHVKQAIPQGENGLASSFEVTEEHLKESNLARVEHVTVTMNVDHTRRGDLSVDLISPSGMKSELSTHRRNDNTAAGYVDWTFMSVAHWGESGIGKWTVIVKDTRKNEHHGSFTDWHFKLWGECIDADKQELLPMPTDQDDDDHDVYVVPTQTVSAHTTFVAHPTNVHGEPAGNPTDHPNRPVKPPNTPKPTATEAPGAAEGDKQDAAEPTASASPDDNRYLPHIFPTFGVSAKTQNWIYGTIILILLFLTGLAAWIVSVRWKKAKRRNFAEFEMVNQDDTDESAPLAAKGRAHGKARNKKGNELYNAFAEGSDVDEADAFELGSDVDDDQDDFGEESSRGSDGHERRDPATERYRDDEPGKEGLDT</sequence>
<evidence type="ECO:0000256" key="2">
    <source>
        <dbReference type="ARBA" id="ARBA00005325"/>
    </source>
</evidence>
<evidence type="ECO:0000259" key="18">
    <source>
        <dbReference type="PROSITE" id="PS51829"/>
    </source>
</evidence>
<dbReference type="GO" id="GO:0004252">
    <property type="term" value="F:serine-type endopeptidase activity"/>
    <property type="evidence" value="ECO:0007669"/>
    <property type="project" value="UniProtKB-UniRule"/>
</dbReference>
<dbReference type="InterPro" id="IPR002884">
    <property type="entry name" value="P_dom"/>
</dbReference>
<dbReference type="GO" id="GO:0016485">
    <property type="term" value="P:protein processing"/>
    <property type="evidence" value="ECO:0007669"/>
    <property type="project" value="EnsemblFungi"/>
</dbReference>
<organism evidence="19 20">
    <name type="scientific">Sphaerulina musiva (strain SO2202)</name>
    <name type="common">Poplar stem canker fungus</name>
    <name type="synonym">Septoria musiva</name>
    <dbReference type="NCBI Taxonomy" id="692275"/>
    <lineage>
        <taxon>Eukaryota</taxon>
        <taxon>Fungi</taxon>
        <taxon>Dikarya</taxon>
        <taxon>Ascomycota</taxon>
        <taxon>Pezizomycotina</taxon>
        <taxon>Dothideomycetes</taxon>
        <taxon>Dothideomycetidae</taxon>
        <taxon>Mycosphaerellales</taxon>
        <taxon>Mycosphaerellaceae</taxon>
        <taxon>Sphaerulina</taxon>
    </lineage>
</organism>
<dbReference type="InterPro" id="IPR008979">
    <property type="entry name" value="Galactose-bd-like_sf"/>
</dbReference>
<dbReference type="Proteomes" id="UP000016931">
    <property type="component" value="Unassembled WGS sequence"/>
</dbReference>
<dbReference type="AlphaFoldDB" id="N1QEI6"/>
<dbReference type="FunFam" id="2.60.120.260:FF:000026">
    <property type="entry name" value="proprotein convertase subtilisin/kexin type 7"/>
    <property type="match status" value="1"/>
</dbReference>
<evidence type="ECO:0000313" key="20">
    <source>
        <dbReference type="Proteomes" id="UP000016931"/>
    </source>
</evidence>
<dbReference type="OrthoDB" id="300641at2759"/>
<keyword evidence="3 14" id="KW-0645">Protease</keyword>
<feature type="compositionally biased region" description="Basic and acidic residues" evidence="15">
    <location>
        <begin position="836"/>
        <end position="866"/>
    </location>
</feature>
<dbReference type="Pfam" id="PF01483">
    <property type="entry name" value="P_proprotein"/>
    <property type="match status" value="1"/>
</dbReference>
<dbReference type="PROSITE" id="PS00137">
    <property type="entry name" value="SUBTILASE_HIS"/>
    <property type="match status" value="1"/>
</dbReference>
<evidence type="ECO:0000256" key="8">
    <source>
        <dbReference type="ARBA" id="ARBA00022837"/>
    </source>
</evidence>
<feature type="chain" id="PRO_5004110733" evidence="17">
    <location>
        <begin position="20"/>
        <end position="866"/>
    </location>
</feature>
<dbReference type="InterPro" id="IPR034182">
    <property type="entry name" value="Kexin/furin"/>
</dbReference>
<dbReference type="OMA" id="PWMHVKH"/>
<feature type="signal peptide" evidence="17">
    <location>
        <begin position="1"/>
        <end position="19"/>
    </location>
</feature>
<feature type="region of interest" description="Disordered" evidence="15">
    <location>
        <begin position="663"/>
        <end position="718"/>
    </location>
</feature>
<evidence type="ECO:0000256" key="13">
    <source>
        <dbReference type="PIRSR" id="PIRSR615500-1"/>
    </source>
</evidence>
<evidence type="ECO:0000256" key="4">
    <source>
        <dbReference type="ARBA" id="ARBA00022692"/>
    </source>
</evidence>
<comment type="subcellular location">
    <subcellularLocation>
        <location evidence="1">Membrane</location>
    </subcellularLocation>
</comment>
<evidence type="ECO:0000256" key="1">
    <source>
        <dbReference type="ARBA" id="ARBA00004370"/>
    </source>
</evidence>
<keyword evidence="12" id="KW-0325">Glycoprotein</keyword>
<dbReference type="RefSeq" id="XP_016758972.1">
    <property type="nucleotide sequence ID" value="XM_016906415.1"/>
</dbReference>
<dbReference type="GO" id="GO:0000139">
    <property type="term" value="C:Golgi membrane"/>
    <property type="evidence" value="ECO:0007669"/>
    <property type="project" value="TreeGrafter"/>
</dbReference>
<dbReference type="FunFam" id="3.40.50.200:FF:000005">
    <property type="entry name" value="Proprotein convertase subtilisin/kexin type 7"/>
    <property type="match status" value="1"/>
</dbReference>
<evidence type="ECO:0000256" key="15">
    <source>
        <dbReference type="SAM" id="MobiDB-lite"/>
    </source>
</evidence>
<dbReference type="GeneID" id="27903552"/>
<dbReference type="PROSITE" id="PS00138">
    <property type="entry name" value="SUBTILASE_SER"/>
    <property type="match status" value="1"/>
</dbReference>
<evidence type="ECO:0000256" key="12">
    <source>
        <dbReference type="ARBA" id="ARBA00023180"/>
    </source>
</evidence>
<feature type="active site" description="Charge relay system" evidence="13 14">
    <location>
        <position position="242"/>
    </location>
</feature>
<evidence type="ECO:0000256" key="11">
    <source>
        <dbReference type="ARBA" id="ARBA00023145"/>
    </source>
</evidence>
<proteinExistence type="inferred from homology"/>
<evidence type="ECO:0000256" key="14">
    <source>
        <dbReference type="PROSITE-ProRule" id="PRU01240"/>
    </source>
</evidence>
<evidence type="ECO:0000256" key="9">
    <source>
        <dbReference type="ARBA" id="ARBA00022989"/>
    </source>
</evidence>
<evidence type="ECO:0000256" key="17">
    <source>
        <dbReference type="SAM" id="SignalP"/>
    </source>
</evidence>
<keyword evidence="6 14" id="KW-0378">Hydrolase</keyword>